<evidence type="ECO:0000256" key="4">
    <source>
        <dbReference type="ARBA" id="ARBA00022769"/>
    </source>
</evidence>
<keyword evidence="2" id="KW-0255">Endonuclease</keyword>
<evidence type="ECO:0000259" key="7">
    <source>
        <dbReference type="Pfam" id="PF08349"/>
    </source>
</evidence>
<keyword evidence="3" id="KW-0227">DNA damage</keyword>
<evidence type="ECO:0000256" key="1">
    <source>
        <dbReference type="ARBA" id="ARBA00022722"/>
    </source>
</evidence>
<dbReference type="RefSeq" id="WP_146924512.1">
    <property type="nucleotide sequence ID" value="NZ_BJUY01000016.1"/>
</dbReference>
<evidence type="ECO:0000256" key="2">
    <source>
        <dbReference type="ARBA" id="ARBA00022759"/>
    </source>
</evidence>
<dbReference type="NCBIfam" id="TIGR00629">
    <property type="entry name" value="uvde"/>
    <property type="match status" value="1"/>
</dbReference>
<gene>
    <name evidence="8" type="ORF">AKA01nite_13090</name>
</gene>
<proteinExistence type="predicted"/>
<dbReference type="Pfam" id="PF08349">
    <property type="entry name" value="DUF1722"/>
    <property type="match status" value="1"/>
</dbReference>
<dbReference type="GO" id="GO:0009411">
    <property type="term" value="P:response to UV"/>
    <property type="evidence" value="ECO:0007669"/>
    <property type="project" value="InterPro"/>
</dbReference>
<feature type="domain" description="DUF1722" evidence="7">
    <location>
        <begin position="309"/>
        <end position="418"/>
    </location>
</feature>
<dbReference type="Pfam" id="PF03851">
    <property type="entry name" value="UvdE"/>
    <property type="match status" value="1"/>
</dbReference>
<dbReference type="InterPro" id="IPR013560">
    <property type="entry name" value="DUF1722"/>
</dbReference>
<dbReference type="OrthoDB" id="9782576at2"/>
<name>A0A511B1J4_9LACT</name>
<evidence type="ECO:0000313" key="9">
    <source>
        <dbReference type="Proteomes" id="UP000321662"/>
    </source>
</evidence>
<accession>A0A511B1J4</accession>
<keyword evidence="1" id="KW-0540">Nuclease</keyword>
<dbReference type="GO" id="GO:0016787">
    <property type="term" value="F:hydrolase activity"/>
    <property type="evidence" value="ECO:0007669"/>
    <property type="project" value="UniProtKB-KW"/>
</dbReference>
<evidence type="ECO:0000256" key="5">
    <source>
        <dbReference type="ARBA" id="ARBA00022801"/>
    </source>
</evidence>
<evidence type="ECO:0000256" key="3">
    <source>
        <dbReference type="ARBA" id="ARBA00022763"/>
    </source>
</evidence>
<evidence type="ECO:0000313" key="8">
    <source>
        <dbReference type="EMBL" id="GEK91687.1"/>
    </source>
</evidence>
<dbReference type="GO" id="GO:0006289">
    <property type="term" value="P:nucleotide-excision repair"/>
    <property type="evidence" value="ECO:0007669"/>
    <property type="project" value="InterPro"/>
</dbReference>
<dbReference type="GO" id="GO:0004519">
    <property type="term" value="F:endonuclease activity"/>
    <property type="evidence" value="ECO:0007669"/>
    <property type="project" value="UniProtKB-KW"/>
</dbReference>
<organism evidence="8 9">
    <name type="scientific">Alkalibacterium kapii</name>
    <dbReference type="NCBI Taxonomy" id="426704"/>
    <lineage>
        <taxon>Bacteria</taxon>
        <taxon>Bacillati</taxon>
        <taxon>Bacillota</taxon>
        <taxon>Bacilli</taxon>
        <taxon>Lactobacillales</taxon>
        <taxon>Carnobacteriaceae</taxon>
        <taxon>Alkalibacterium</taxon>
    </lineage>
</organism>
<keyword evidence="5" id="KW-0378">Hydrolase</keyword>
<comment type="caution">
    <text evidence="8">The sequence shown here is derived from an EMBL/GenBank/DDBJ whole genome shotgun (WGS) entry which is preliminary data.</text>
</comment>
<sequence length="419" mass="49221">MDIGYACITKGGPELKYKTCRKKNATKEKLMSLIEHNLKTLEAMIEFNHQQKIKLFRISSDIIPFGSDFKVNDLDWPALFESYFTNIGEKIRQYNIRVSMHPGQYTVLNSPRQEVVERAIDDLKYHTLFLDSLGVGQESKIILHVGGVYNNKLKAMDRFIDVYKQLDESIKKRLIIENDDVSYTIKDVLALSSRIGAPVVYDNLHYHLNNDGDIRSDAYWINKAKQTWDKKDGRPKVHYSQQQINGREGSHSEYIRIDEFMRYYDNIKSCNVDIMLEVKDKNLSAKKIQLALSENPKIKDLEEEWARYKYTVLERSPVIYEEIRELLKDKTSYPVIEFYEFIEAALEQDIEINKAINSLDHVWGYLNDRATSKESQRYQSYKSALKDQPDKLSNAKRFLSKLAVKYQIDYLNRSLYFEY</sequence>
<dbReference type="AlphaFoldDB" id="A0A511B1J4"/>
<keyword evidence="6" id="KW-0234">DNA repair</keyword>
<protein>
    <recommendedName>
        <fullName evidence="7">DUF1722 domain-containing protein</fullName>
    </recommendedName>
</protein>
<evidence type="ECO:0000256" key="6">
    <source>
        <dbReference type="ARBA" id="ARBA00023204"/>
    </source>
</evidence>
<dbReference type="SUPFAM" id="SSF51658">
    <property type="entry name" value="Xylose isomerase-like"/>
    <property type="match status" value="1"/>
</dbReference>
<dbReference type="EMBL" id="BJUY01000016">
    <property type="protein sequence ID" value="GEK91687.1"/>
    <property type="molecule type" value="Genomic_DNA"/>
</dbReference>
<keyword evidence="4" id="KW-0228">DNA excision</keyword>
<dbReference type="PANTHER" id="PTHR31290">
    <property type="entry name" value="UV-DAMAGE ENDONUCLEASE"/>
    <property type="match status" value="1"/>
</dbReference>
<keyword evidence="9" id="KW-1185">Reference proteome</keyword>
<dbReference type="Gene3D" id="3.20.20.150">
    <property type="entry name" value="Divalent-metal-dependent TIM barrel enzymes"/>
    <property type="match status" value="1"/>
</dbReference>
<dbReference type="InterPro" id="IPR036237">
    <property type="entry name" value="Xyl_isomerase-like_sf"/>
</dbReference>
<reference evidence="8 9" key="1">
    <citation type="submission" date="2019-07" db="EMBL/GenBank/DDBJ databases">
        <title>Whole genome shotgun sequence of Alkalibacterium kapii NBRC 103247.</title>
        <authorList>
            <person name="Hosoyama A."/>
            <person name="Uohara A."/>
            <person name="Ohji S."/>
            <person name="Ichikawa N."/>
        </authorList>
    </citation>
    <scope>NUCLEOTIDE SEQUENCE [LARGE SCALE GENOMIC DNA]</scope>
    <source>
        <strain evidence="8 9">NBRC 103247</strain>
    </source>
</reference>
<dbReference type="InterPro" id="IPR004601">
    <property type="entry name" value="UvdE"/>
</dbReference>
<dbReference type="PANTHER" id="PTHR31290:SF5">
    <property type="entry name" value="UV-DAMAGE ENDONUCLEASE"/>
    <property type="match status" value="1"/>
</dbReference>
<dbReference type="Proteomes" id="UP000321662">
    <property type="component" value="Unassembled WGS sequence"/>
</dbReference>